<evidence type="ECO:0000313" key="2">
    <source>
        <dbReference type="EMBL" id="OAY67118.1"/>
    </source>
</evidence>
<dbReference type="PANTHER" id="PTHR33384:SF1">
    <property type="entry name" value="EXPRESSED PROTEIN"/>
    <property type="match status" value="1"/>
</dbReference>
<feature type="region of interest" description="Disordered" evidence="1">
    <location>
        <begin position="20"/>
        <end position="41"/>
    </location>
</feature>
<feature type="compositionally biased region" description="Pro residues" evidence="1">
    <location>
        <begin position="117"/>
        <end position="128"/>
    </location>
</feature>
<sequence>MNHYYHAMQQSAFATCEEVRAPPAGPDRRSPVFCPKPRRLGPLSPVDPVRPLRWHVSHQADLSEPKAGAELLDLFLTKGGDQSNVASSPPFFCGSPPTRSTNPLVRDARFGEAGPAGPGPNPVQPPSPRKGCVRAKFGLAPAAVRVEGFDCGGRRSRGITAVAG</sequence>
<evidence type="ECO:0000313" key="3">
    <source>
        <dbReference type="Proteomes" id="UP000092600"/>
    </source>
</evidence>
<feature type="region of interest" description="Disordered" evidence="1">
    <location>
        <begin position="87"/>
        <end position="130"/>
    </location>
</feature>
<feature type="non-terminal residue" evidence="2">
    <location>
        <position position="164"/>
    </location>
</feature>
<name>A0A199UQP5_ANACO</name>
<reference evidence="2 3" key="1">
    <citation type="journal article" date="2016" name="DNA Res.">
        <title>The draft genome of MD-2 pineapple using hybrid error correction of long reads.</title>
        <authorList>
            <person name="Redwan R.M."/>
            <person name="Saidin A."/>
            <person name="Kumar S.V."/>
        </authorList>
    </citation>
    <scope>NUCLEOTIDE SEQUENCE [LARGE SCALE GENOMIC DNA]</scope>
    <source>
        <strain evidence="3">cv. MD2</strain>
        <tissue evidence="2">Leaf</tissue>
    </source>
</reference>
<proteinExistence type="predicted"/>
<dbReference type="EMBL" id="LSRQ01005666">
    <property type="protein sequence ID" value="OAY67118.1"/>
    <property type="molecule type" value="Genomic_DNA"/>
</dbReference>
<gene>
    <name evidence="2" type="ORF">ACMD2_12569</name>
</gene>
<organism evidence="2 3">
    <name type="scientific">Ananas comosus</name>
    <name type="common">Pineapple</name>
    <name type="synonym">Ananas ananas</name>
    <dbReference type="NCBI Taxonomy" id="4615"/>
    <lineage>
        <taxon>Eukaryota</taxon>
        <taxon>Viridiplantae</taxon>
        <taxon>Streptophyta</taxon>
        <taxon>Embryophyta</taxon>
        <taxon>Tracheophyta</taxon>
        <taxon>Spermatophyta</taxon>
        <taxon>Magnoliopsida</taxon>
        <taxon>Liliopsida</taxon>
        <taxon>Poales</taxon>
        <taxon>Bromeliaceae</taxon>
        <taxon>Bromelioideae</taxon>
        <taxon>Ananas</taxon>
    </lineage>
</organism>
<accession>A0A199UQP5</accession>
<dbReference type="PANTHER" id="PTHR33384">
    <property type="entry name" value="EXPRESSED PROTEIN"/>
    <property type="match status" value="1"/>
</dbReference>
<evidence type="ECO:0000256" key="1">
    <source>
        <dbReference type="SAM" id="MobiDB-lite"/>
    </source>
</evidence>
<protein>
    <submittedName>
        <fullName evidence="2">Uncharacterized protein</fullName>
    </submittedName>
</protein>
<comment type="caution">
    <text evidence="2">The sequence shown here is derived from an EMBL/GenBank/DDBJ whole genome shotgun (WGS) entry which is preliminary data.</text>
</comment>
<dbReference type="Proteomes" id="UP000092600">
    <property type="component" value="Unassembled WGS sequence"/>
</dbReference>
<dbReference type="AlphaFoldDB" id="A0A199UQP5"/>
<dbReference type="STRING" id="4615.A0A199UQP5"/>